<dbReference type="GO" id="GO:0016491">
    <property type="term" value="F:oxidoreductase activity"/>
    <property type="evidence" value="ECO:0007669"/>
    <property type="project" value="TreeGrafter"/>
</dbReference>
<dbReference type="EMBL" id="CAICTM010000434">
    <property type="protein sequence ID" value="CAB9510400.1"/>
    <property type="molecule type" value="Genomic_DNA"/>
</dbReference>
<evidence type="ECO:0000259" key="2">
    <source>
        <dbReference type="PROSITE" id="PS51725"/>
    </source>
</evidence>
<keyword evidence="4" id="KW-1185">Reference proteome</keyword>
<proteinExistence type="predicted"/>
<evidence type="ECO:0000313" key="4">
    <source>
        <dbReference type="Proteomes" id="UP001153069"/>
    </source>
</evidence>
<sequence>MRLSLFLLSAIVASCHAFSQQLQGSPPHCINLKCKVKQSFRDEFLALVKDNQIRTLEDEPDALEYVVGEDVEEPNVFYIHEQFETLEAFAFHRETPHNKNWQKFKTNDPFSEQPVASFYDGTHKATKVPIRDAYCLNVQLCVDPKYREEFLEVIANNARGSIEEEPLCLQYVWGEDCAIPNTFHFHEQYVGSEDGKEGFVAHSKTKHFEAWENFVTKDPFTKPPVVQFYKTL</sequence>
<feature type="signal peptide" evidence="1">
    <location>
        <begin position="1"/>
        <end position="17"/>
    </location>
</feature>
<reference evidence="3" key="1">
    <citation type="submission" date="2020-06" db="EMBL/GenBank/DDBJ databases">
        <authorList>
            <consortium name="Plant Systems Biology data submission"/>
        </authorList>
    </citation>
    <scope>NUCLEOTIDE SEQUENCE</scope>
    <source>
        <strain evidence="3">D6</strain>
    </source>
</reference>
<feature type="domain" description="ABM" evidence="2">
    <location>
        <begin position="28"/>
        <end position="119"/>
    </location>
</feature>
<dbReference type="AlphaFoldDB" id="A0A9N8HFG8"/>
<dbReference type="PANTHER" id="PTHR33336">
    <property type="entry name" value="QUINOL MONOOXYGENASE YGIN-RELATED"/>
    <property type="match status" value="1"/>
</dbReference>
<dbReference type="InterPro" id="IPR011008">
    <property type="entry name" value="Dimeric_a/b-barrel"/>
</dbReference>
<dbReference type="PROSITE" id="PS51725">
    <property type="entry name" value="ABM"/>
    <property type="match status" value="2"/>
</dbReference>
<protein>
    <recommendedName>
        <fullName evidence="2">ABM domain-containing protein</fullName>
    </recommendedName>
</protein>
<dbReference type="InterPro" id="IPR007138">
    <property type="entry name" value="ABM_dom"/>
</dbReference>
<dbReference type="GO" id="GO:0005829">
    <property type="term" value="C:cytosol"/>
    <property type="evidence" value="ECO:0007669"/>
    <property type="project" value="TreeGrafter"/>
</dbReference>
<evidence type="ECO:0000313" key="3">
    <source>
        <dbReference type="EMBL" id="CAB9510400.1"/>
    </source>
</evidence>
<evidence type="ECO:0000256" key="1">
    <source>
        <dbReference type="SAM" id="SignalP"/>
    </source>
</evidence>
<dbReference type="SUPFAM" id="SSF54909">
    <property type="entry name" value="Dimeric alpha+beta barrel"/>
    <property type="match status" value="2"/>
</dbReference>
<dbReference type="Proteomes" id="UP001153069">
    <property type="component" value="Unassembled WGS sequence"/>
</dbReference>
<feature type="chain" id="PRO_5040357220" description="ABM domain-containing protein" evidence="1">
    <location>
        <begin position="18"/>
        <end position="232"/>
    </location>
</feature>
<gene>
    <name evidence="3" type="ORF">SEMRO_435_G142230.1</name>
</gene>
<feature type="domain" description="ABM" evidence="2">
    <location>
        <begin position="134"/>
        <end position="228"/>
    </location>
</feature>
<dbReference type="PROSITE" id="PS51257">
    <property type="entry name" value="PROKAR_LIPOPROTEIN"/>
    <property type="match status" value="1"/>
</dbReference>
<comment type="caution">
    <text evidence="3">The sequence shown here is derived from an EMBL/GenBank/DDBJ whole genome shotgun (WGS) entry which is preliminary data.</text>
</comment>
<dbReference type="OrthoDB" id="10262246at2759"/>
<name>A0A9N8HFG8_9STRA</name>
<dbReference type="InterPro" id="IPR050744">
    <property type="entry name" value="AI-2_Isomerase_LsrG"/>
</dbReference>
<dbReference type="Pfam" id="PF03992">
    <property type="entry name" value="ABM"/>
    <property type="match status" value="2"/>
</dbReference>
<dbReference type="PANTHER" id="PTHR33336:SF1">
    <property type="entry name" value="(4S)-4-HYDROXY-5-PHOSPHONOOXYPENTANE-2,3-DIONE ISOMERASE"/>
    <property type="match status" value="1"/>
</dbReference>
<accession>A0A9N8HFG8</accession>
<keyword evidence="1" id="KW-0732">Signal</keyword>
<organism evidence="3 4">
    <name type="scientific">Seminavis robusta</name>
    <dbReference type="NCBI Taxonomy" id="568900"/>
    <lineage>
        <taxon>Eukaryota</taxon>
        <taxon>Sar</taxon>
        <taxon>Stramenopiles</taxon>
        <taxon>Ochrophyta</taxon>
        <taxon>Bacillariophyta</taxon>
        <taxon>Bacillariophyceae</taxon>
        <taxon>Bacillariophycidae</taxon>
        <taxon>Naviculales</taxon>
        <taxon>Naviculaceae</taxon>
        <taxon>Seminavis</taxon>
    </lineage>
</organism>
<dbReference type="Gene3D" id="3.30.70.100">
    <property type="match status" value="2"/>
</dbReference>